<evidence type="ECO:0000313" key="2">
    <source>
        <dbReference type="EMBL" id="PNY25235.1"/>
    </source>
</evidence>
<dbReference type="PANTHER" id="PTHR42083">
    <property type="entry name" value="MARVEL DOMAIN-CONTAINING PROTEIN"/>
    <property type="match status" value="1"/>
</dbReference>
<keyword evidence="1" id="KW-0472">Membrane</keyword>
<evidence type="ECO:0008006" key="4">
    <source>
        <dbReference type="Google" id="ProtNLM"/>
    </source>
</evidence>
<name>A0A2K3QCG2_9HYPO</name>
<gene>
    <name evidence="2" type="ORF">TCAP_04813</name>
</gene>
<proteinExistence type="predicted"/>
<feature type="transmembrane region" description="Helical" evidence="1">
    <location>
        <begin position="12"/>
        <end position="32"/>
    </location>
</feature>
<keyword evidence="1" id="KW-1133">Transmembrane helix</keyword>
<organism evidence="2 3">
    <name type="scientific">Tolypocladium capitatum</name>
    <dbReference type="NCBI Taxonomy" id="45235"/>
    <lineage>
        <taxon>Eukaryota</taxon>
        <taxon>Fungi</taxon>
        <taxon>Dikarya</taxon>
        <taxon>Ascomycota</taxon>
        <taxon>Pezizomycotina</taxon>
        <taxon>Sordariomycetes</taxon>
        <taxon>Hypocreomycetidae</taxon>
        <taxon>Hypocreales</taxon>
        <taxon>Ophiocordycipitaceae</taxon>
        <taxon>Tolypocladium</taxon>
    </lineage>
</organism>
<reference evidence="2 3" key="1">
    <citation type="submission" date="2017-08" db="EMBL/GenBank/DDBJ databases">
        <title>Harnessing the power of phylogenomics to disentangle the directionality and signatures of interkingdom host jumping in the parasitic fungal genus Tolypocladium.</title>
        <authorList>
            <person name="Quandt C.A."/>
            <person name="Patterson W."/>
            <person name="Spatafora J.W."/>
        </authorList>
    </citation>
    <scope>NUCLEOTIDE SEQUENCE [LARGE SCALE GENOMIC DNA]</scope>
    <source>
        <strain evidence="2 3">CBS 113982</strain>
    </source>
</reference>
<dbReference type="OrthoDB" id="5363290at2759"/>
<accession>A0A2K3QCG2</accession>
<feature type="transmembrane region" description="Helical" evidence="1">
    <location>
        <begin position="120"/>
        <end position="138"/>
    </location>
</feature>
<keyword evidence="3" id="KW-1185">Reference proteome</keyword>
<comment type="caution">
    <text evidence="2">The sequence shown here is derived from an EMBL/GenBank/DDBJ whole genome shotgun (WGS) entry which is preliminary data.</text>
</comment>
<sequence>MGLFSTTRSYFLFSSLHLVCFALALTVCGLYGKDLGTANHHADSRWVYAVVVGTLSAVTCIVYSVPFVLRHAGIVATAWSCILFILWVAVFGIFGALFIKQNPRGNGDIQRMKNAVWVDLANALLWLISSLALLGYWWKHRDPRSQFTGRAHV</sequence>
<dbReference type="AlphaFoldDB" id="A0A2K3QCG2"/>
<keyword evidence="1" id="KW-0812">Transmembrane</keyword>
<feature type="transmembrane region" description="Helical" evidence="1">
    <location>
        <begin position="44"/>
        <end position="65"/>
    </location>
</feature>
<dbReference type="PANTHER" id="PTHR42083:SF1">
    <property type="entry name" value="MARVEL DOMAIN-CONTAINING PROTEIN"/>
    <property type="match status" value="1"/>
</dbReference>
<feature type="transmembrane region" description="Helical" evidence="1">
    <location>
        <begin position="77"/>
        <end position="99"/>
    </location>
</feature>
<evidence type="ECO:0000256" key="1">
    <source>
        <dbReference type="SAM" id="Phobius"/>
    </source>
</evidence>
<protein>
    <recommendedName>
        <fullName evidence="4">MARVEL domain-containing protein</fullName>
    </recommendedName>
</protein>
<dbReference type="EMBL" id="NRSZ01000787">
    <property type="protein sequence ID" value="PNY25235.1"/>
    <property type="molecule type" value="Genomic_DNA"/>
</dbReference>
<dbReference type="Proteomes" id="UP000236621">
    <property type="component" value="Unassembled WGS sequence"/>
</dbReference>
<evidence type="ECO:0000313" key="3">
    <source>
        <dbReference type="Proteomes" id="UP000236621"/>
    </source>
</evidence>